<organism evidence="1 2">
    <name type="scientific">Actinacidiphila acidipaludis</name>
    <dbReference type="NCBI Taxonomy" id="2873382"/>
    <lineage>
        <taxon>Bacteria</taxon>
        <taxon>Bacillati</taxon>
        <taxon>Actinomycetota</taxon>
        <taxon>Actinomycetes</taxon>
        <taxon>Kitasatosporales</taxon>
        <taxon>Streptomycetaceae</taxon>
        <taxon>Actinacidiphila</taxon>
    </lineage>
</organism>
<proteinExistence type="predicted"/>
<name>A0ABS7Q4S8_9ACTN</name>
<evidence type="ECO:0000313" key="1">
    <source>
        <dbReference type="EMBL" id="MBY8877846.1"/>
    </source>
</evidence>
<accession>A0ABS7Q4S8</accession>
<sequence length="98" mass="11193">MQPAIDGLSYRTRYEVHRLESTRNYLNAGDVGLAVHLWKVHMCRPERQLWEAAEADDPHGYCCGDPYAGRALLDAVVRALSRRGARELREVIDWLDGL</sequence>
<keyword evidence="2" id="KW-1185">Reference proteome</keyword>
<evidence type="ECO:0000313" key="2">
    <source>
        <dbReference type="Proteomes" id="UP000778578"/>
    </source>
</evidence>
<protein>
    <submittedName>
        <fullName evidence="1">Uncharacterized protein</fullName>
    </submittedName>
</protein>
<dbReference type="Proteomes" id="UP000778578">
    <property type="component" value="Unassembled WGS sequence"/>
</dbReference>
<dbReference type="EMBL" id="JAINZZ010000008">
    <property type="protein sequence ID" value="MBY8877846.1"/>
    <property type="molecule type" value="Genomic_DNA"/>
</dbReference>
<reference evidence="1 2" key="1">
    <citation type="submission" date="2021-08" db="EMBL/GenBank/DDBJ databases">
        <title>WGS of actinomycetes from Thailand.</title>
        <authorList>
            <person name="Thawai C."/>
        </authorList>
    </citation>
    <scope>NUCLEOTIDE SEQUENCE [LARGE SCALE GENOMIC DNA]</scope>
    <source>
        <strain evidence="1 2">PLK6-54</strain>
    </source>
</reference>
<gene>
    <name evidence="1" type="ORF">K7862_09415</name>
</gene>
<comment type="caution">
    <text evidence="1">The sequence shown here is derived from an EMBL/GenBank/DDBJ whole genome shotgun (WGS) entry which is preliminary data.</text>
</comment>